<comment type="caution">
    <text evidence="1">The sequence shown here is derived from an EMBL/GenBank/DDBJ whole genome shotgun (WGS) entry which is preliminary data.</text>
</comment>
<reference evidence="1 2" key="1">
    <citation type="journal article" date="2007" name="Science">
        <title>Genomic minimalism in the early diverging intestinal parasite Giardia lamblia.</title>
        <authorList>
            <person name="Morrison H.G."/>
            <person name="McArthur A.G."/>
            <person name="Gillin F.D."/>
            <person name="Aley S.B."/>
            <person name="Adam R.D."/>
            <person name="Olsen G.J."/>
            <person name="Best A.A."/>
            <person name="Cande W.Z."/>
            <person name="Chen F."/>
            <person name="Cipriano M.J."/>
            <person name="Davids B.J."/>
            <person name="Dawson S.C."/>
            <person name="Elmendorf H.G."/>
            <person name="Hehl A.B."/>
            <person name="Holder M.E."/>
            <person name="Huse S.M."/>
            <person name="Kim U.U."/>
            <person name="Lasek-Nesselquist E."/>
            <person name="Manning G."/>
            <person name="Nigam A."/>
            <person name="Nixon J.E."/>
            <person name="Palm D."/>
            <person name="Passamaneck N.E."/>
            <person name="Prabhu A."/>
            <person name="Reich C.I."/>
            <person name="Reiner D.S."/>
            <person name="Samuelson J."/>
            <person name="Svard S.G."/>
            <person name="Sogin M.L."/>
        </authorList>
    </citation>
    <scope>NUCLEOTIDE SEQUENCE [LARGE SCALE GENOMIC DNA]</scope>
    <source>
        <strain evidence="1 2">WB C6</strain>
    </source>
</reference>
<protein>
    <submittedName>
        <fullName evidence="1">Uncharacterized protein</fullName>
    </submittedName>
</protein>
<proteinExistence type="predicted"/>
<dbReference type="GeneID" id="5702026"/>
<evidence type="ECO:0000313" key="2">
    <source>
        <dbReference type="Proteomes" id="UP000001548"/>
    </source>
</evidence>
<accession>A8B710</accession>
<dbReference type="Proteomes" id="UP000001548">
    <property type="component" value="Unassembled WGS sequence"/>
</dbReference>
<dbReference type="VEuPathDB" id="GiardiaDB:GL50803_27658"/>
<name>A8B710_GIAIC</name>
<dbReference type="HOGENOM" id="CLU_147030_0_0_1"/>
<dbReference type="EMBL" id="AACB03000005">
    <property type="protein sequence ID" value="KAE8301810.1"/>
    <property type="molecule type" value="Genomic_DNA"/>
</dbReference>
<evidence type="ECO:0000313" key="1">
    <source>
        <dbReference type="EMBL" id="KAE8301810.1"/>
    </source>
</evidence>
<sequence>MLLRQACRLCGYPRRVTVATMEDGCVVGKAVSEVSPSVPGEQVLSHAAQKHAQGPEGPSPGVQRGAIRGRPRRNSSGRGTLAWQRPSTVRVLVMSSETAVPISLHLHVCHADTTHVQSVERSLLGLEEDQCLGLQEARDCLVERIMIVP</sequence>
<gene>
    <name evidence="1" type="ORF">GL50803_0027658</name>
</gene>
<dbReference type="KEGG" id="gla:GL50803_0027658"/>
<dbReference type="AlphaFoldDB" id="A8B710"/>
<keyword evidence="2" id="KW-1185">Reference proteome</keyword>
<dbReference type="RefSeq" id="XP_001709108.1">
    <property type="nucleotide sequence ID" value="XM_001709056.1"/>
</dbReference>
<organism evidence="1 2">
    <name type="scientific">Giardia intestinalis (strain ATCC 50803 / WB clone C6)</name>
    <name type="common">Giardia lamblia</name>
    <dbReference type="NCBI Taxonomy" id="184922"/>
    <lineage>
        <taxon>Eukaryota</taxon>
        <taxon>Metamonada</taxon>
        <taxon>Diplomonadida</taxon>
        <taxon>Hexamitidae</taxon>
        <taxon>Giardiinae</taxon>
        <taxon>Giardia</taxon>
    </lineage>
</organism>